<dbReference type="GO" id="GO:0020037">
    <property type="term" value="F:heme binding"/>
    <property type="evidence" value="ECO:0007669"/>
    <property type="project" value="InterPro"/>
</dbReference>
<accession>A0A9P5WZ76</accession>
<organism evidence="1 2">
    <name type="scientific">Macrolepiota fuliginosa MF-IS2</name>
    <dbReference type="NCBI Taxonomy" id="1400762"/>
    <lineage>
        <taxon>Eukaryota</taxon>
        <taxon>Fungi</taxon>
        <taxon>Dikarya</taxon>
        <taxon>Basidiomycota</taxon>
        <taxon>Agaricomycotina</taxon>
        <taxon>Agaricomycetes</taxon>
        <taxon>Agaricomycetidae</taxon>
        <taxon>Agaricales</taxon>
        <taxon>Agaricineae</taxon>
        <taxon>Agaricaceae</taxon>
        <taxon>Macrolepiota</taxon>
    </lineage>
</organism>
<comment type="caution">
    <text evidence="1">The sequence shown here is derived from an EMBL/GenBank/DDBJ whole genome shotgun (WGS) entry which is preliminary data.</text>
</comment>
<gene>
    <name evidence="1" type="ORF">P691DRAFT_627045</name>
</gene>
<proteinExistence type="predicted"/>
<evidence type="ECO:0000313" key="1">
    <source>
        <dbReference type="EMBL" id="KAF9440442.1"/>
    </source>
</evidence>
<dbReference type="GO" id="GO:0004497">
    <property type="term" value="F:monooxygenase activity"/>
    <property type="evidence" value="ECO:0007669"/>
    <property type="project" value="InterPro"/>
</dbReference>
<protein>
    <recommendedName>
        <fullName evidence="3">Cytochrome P450</fullName>
    </recommendedName>
</protein>
<name>A0A9P5WZ76_9AGAR</name>
<sequence length="108" mass="12168">MASDVARTVAVISIAGLSWKLLRRYIVNSPLDCVPGPPALSSIIGNIAQLFDMYGWKYHYDIQKQYGSVMKVKGLLGERMLYLYDPKALHHVLVKDQHVYEEGAGFLK</sequence>
<keyword evidence="2" id="KW-1185">Reference proteome</keyword>
<dbReference type="InterPro" id="IPR036396">
    <property type="entry name" value="Cyt_P450_sf"/>
</dbReference>
<dbReference type="Proteomes" id="UP000807342">
    <property type="component" value="Unassembled WGS sequence"/>
</dbReference>
<dbReference type="EMBL" id="MU152524">
    <property type="protein sequence ID" value="KAF9440442.1"/>
    <property type="molecule type" value="Genomic_DNA"/>
</dbReference>
<dbReference type="SUPFAM" id="SSF48264">
    <property type="entry name" value="Cytochrome P450"/>
    <property type="match status" value="1"/>
</dbReference>
<evidence type="ECO:0008006" key="3">
    <source>
        <dbReference type="Google" id="ProtNLM"/>
    </source>
</evidence>
<dbReference type="OrthoDB" id="1470350at2759"/>
<feature type="non-terminal residue" evidence="1">
    <location>
        <position position="108"/>
    </location>
</feature>
<dbReference type="GO" id="GO:0005506">
    <property type="term" value="F:iron ion binding"/>
    <property type="evidence" value="ECO:0007669"/>
    <property type="project" value="InterPro"/>
</dbReference>
<reference evidence="1" key="1">
    <citation type="submission" date="2020-11" db="EMBL/GenBank/DDBJ databases">
        <authorList>
            <consortium name="DOE Joint Genome Institute"/>
            <person name="Ahrendt S."/>
            <person name="Riley R."/>
            <person name="Andreopoulos W."/>
            <person name="Labutti K."/>
            <person name="Pangilinan J."/>
            <person name="Ruiz-Duenas F.J."/>
            <person name="Barrasa J.M."/>
            <person name="Sanchez-Garcia M."/>
            <person name="Camarero S."/>
            <person name="Miyauchi S."/>
            <person name="Serrano A."/>
            <person name="Linde D."/>
            <person name="Babiker R."/>
            <person name="Drula E."/>
            <person name="Ayuso-Fernandez I."/>
            <person name="Pacheco R."/>
            <person name="Padilla G."/>
            <person name="Ferreira P."/>
            <person name="Barriuso J."/>
            <person name="Kellner H."/>
            <person name="Castanera R."/>
            <person name="Alfaro M."/>
            <person name="Ramirez L."/>
            <person name="Pisabarro A.G."/>
            <person name="Kuo A."/>
            <person name="Tritt A."/>
            <person name="Lipzen A."/>
            <person name="He G."/>
            <person name="Yan M."/>
            <person name="Ng V."/>
            <person name="Cullen D."/>
            <person name="Martin F."/>
            <person name="Rosso M.-N."/>
            <person name="Henrissat B."/>
            <person name="Hibbett D."/>
            <person name="Martinez A.T."/>
            <person name="Grigoriev I.V."/>
        </authorList>
    </citation>
    <scope>NUCLEOTIDE SEQUENCE</scope>
    <source>
        <strain evidence="1">MF-IS2</strain>
    </source>
</reference>
<dbReference type="GO" id="GO:0016705">
    <property type="term" value="F:oxidoreductase activity, acting on paired donors, with incorporation or reduction of molecular oxygen"/>
    <property type="evidence" value="ECO:0007669"/>
    <property type="project" value="InterPro"/>
</dbReference>
<dbReference type="Gene3D" id="1.10.630.10">
    <property type="entry name" value="Cytochrome P450"/>
    <property type="match status" value="1"/>
</dbReference>
<evidence type="ECO:0000313" key="2">
    <source>
        <dbReference type="Proteomes" id="UP000807342"/>
    </source>
</evidence>
<dbReference type="AlphaFoldDB" id="A0A9P5WZ76"/>